<dbReference type="EMBL" id="QKWP01003209">
    <property type="protein sequence ID" value="RIB01288.1"/>
    <property type="molecule type" value="Genomic_DNA"/>
</dbReference>
<protein>
    <submittedName>
        <fullName evidence="1">Uncharacterized protein</fullName>
    </submittedName>
</protein>
<evidence type="ECO:0000313" key="2">
    <source>
        <dbReference type="Proteomes" id="UP000266673"/>
    </source>
</evidence>
<comment type="caution">
    <text evidence="1">The sequence shown here is derived from an EMBL/GenBank/DDBJ whole genome shotgun (WGS) entry which is preliminary data.</text>
</comment>
<name>A0A397TWI0_9GLOM</name>
<proteinExistence type="predicted"/>
<reference evidence="1 2" key="1">
    <citation type="submission" date="2018-06" db="EMBL/GenBank/DDBJ databases">
        <title>Comparative genomics reveals the genomic features of Rhizophagus irregularis, R. cerebriforme, R. diaphanum and Gigaspora rosea, and their symbiotic lifestyle signature.</title>
        <authorList>
            <person name="Morin E."/>
            <person name="San Clemente H."/>
            <person name="Chen E.C.H."/>
            <person name="De La Providencia I."/>
            <person name="Hainaut M."/>
            <person name="Kuo A."/>
            <person name="Kohler A."/>
            <person name="Murat C."/>
            <person name="Tang N."/>
            <person name="Roy S."/>
            <person name="Loubradou J."/>
            <person name="Henrissat B."/>
            <person name="Grigoriev I.V."/>
            <person name="Corradi N."/>
            <person name="Roux C."/>
            <person name="Martin F.M."/>
        </authorList>
    </citation>
    <scope>NUCLEOTIDE SEQUENCE [LARGE SCALE GENOMIC DNA]</scope>
    <source>
        <strain evidence="1 2">DAOM 194757</strain>
    </source>
</reference>
<sequence length="80" mass="9335">MDQNAPNSECFCLFCKCNAKSRYNMDFYHNSARSSWSWTSLMGPNKKKLLQHFLPTHTEEEILKFEEDAKIGLKLFASLL</sequence>
<evidence type="ECO:0000313" key="1">
    <source>
        <dbReference type="EMBL" id="RIB01288.1"/>
    </source>
</evidence>
<gene>
    <name evidence="1" type="ORF">C2G38_2231321</name>
</gene>
<dbReference type="OrthoDB" id="10546624at2759"/>
<dbReference type="AlphaFoldDB" id="A0A397TWI0"/>
<keyword evidence="2" id="KW-1185">Reference proteome</keyword>
<dbReference type="Proteomes" id="UP000266673">
    <property type="component" value="Unassembled WGS sequence"/>
</dbReference>
<organism evidence="1 2">
    <name type="scientific">Gigaspora rosea</name>
    <dbReference type="NCBI Taxonomy" id="44941"/>
    <lineage>
        <taxon>Eukaryota</taxon>
        <taxon>Fungi</taxon>
        <taxon>Fungi incertae sedis</taxon>
        <taxon>Mucoromycota</taxon>
        <taxon>Glomeromycotina</taxon>
        <taxon>Glomeromycetes</taxon>
        <taxon>Diversisporales</taxon>
        <taxon>Gigasporaceae</taxon>
        <taxon>Gigaspora</taxon>
    </lineage>
</organism>
<accession>A0A397TWI0</accession>